<dbReference type="Proteomes" id="UP000197424">
    <property type="component" value="Chromosome"/>
</dbReference>
<evidence type="ECO:0000313" key="1">
    <source>
        <dbReference type="EMBL" id="ASJ24417.1"/>
    </source>
</evidence>
<dbReference type="AlphaFoldDB" id="A0A248LI36"/>
<sequence length="44" mass="4925">MLVAQGGCKHYCRRHVTCSGSSRRLIWHGAYPCTDTVAESRAMQ</sequence>
<dbReference type="EMBL" id="CP022115">
    <property type="protein sequence ID" value="ASJ24417.1"/>
    <property type="molecule type" value="Genomic_DNA"/>
</dbReference>
<name>A0A248LI36_9NEIS</name>
<proteinExistence type="predicted"/>
<protein>
    <submittedName>
        <fullName evidence="1">Uncharacterized protein</fullName>
    </submittedName>
</protein>
<accession>A0A248LI36</accession>
<organism evidence="1 2">
    <name type="scientific">Laribacter hongkongensis</name>
    <dbReference type="NCBI Taxonomy" id="168471"/>
    <lineage>
        <taxon>Bacteria</taxon>
        <taxon>Pseudomonadati</taxon>
        <taxon>Pseudomonadota</taxon>
        <taxon>Betaproteobacteria</taxon>
        <taxon>Neisseriales</taxon>
        <taxon>Aquaspirillaceae</taxon>
        <taxon>Laribacter</taxon>
    </lineage>
</organism>
<gene>
    <name evidence="1" type="ORF">LHGZ1_1586</name>
</gene>
<reference evidence="2" key="1">
    <citation type="submission" date="2017-06" db="EMBL/GenBank/DDBJ databases">
        <title>Whole genome sequence of Laribacter hongkongensis LHGZ1.</title>
        <authorList>
            <person name="Chen D."/>
            <person name="Wu H."/>
            <person name="Chen J."/>
        </authorList>
    </citation>
    <scope>NUCLEOTIDE SEQUENCE [LARGE SCALE GENOMIC DNA]</scope>
    <source>
        <strain evidence="2">LHGZ1</strain>
    </source>
</reference>
<evidence type="ECO:0000313" key="2">
    <source>
        <dbReference type="Proteomes" id="UP000197424"/>
    </source>
</evidence>